<name>A0ABV1DEQ4_9FIRM</name>
<sequence>MKASTLGIFRRSPAAYELYAENNPELTRIKVAEHYVRNKGMVDFYRHTTKTAMTAAILVMVATLAALSGIGFRTITHSTANRYAFESSLDNLVQENASIEEIRMVDYSNYYIYVDDSVWNGFTQSEKSAYCLALADSLNDACHSYHILGSRKQAQVFFYDPDGNLLAQPSEDSGEHTVLQ</sequence>
<gene>
    <name evidence="2" type="ORF">WMQ36_28180</name>
</gene>
<evidence type="ECO:0000313" key="3">
    <source>
        <dbReference type="Proteomes" id="UP001454086"/>
    </source>
</evidence>
<keyword evidence="1" id="KW-1133">Transmembrane helix</keyword>
<keyword evidence="1" id="KW-0812">Transmembrane</keyword>
<organism evidence="2 3">
    <name type="scientific">Enterocloster hominis</name>
    <name type="common">ex Hitch et al. 2024</name>
    <dbReference type="NCBI Taxonomy" id="1917870"/>
    <lineage>
        <taxon>Bacteria</taxon>
        <taxon>Bacillati</taxon>
        <taxon>Bacillota</taxon>
        <taxon>Clostridia</taxon>
        <taxon>Lachnospirales</taxon>
        <taxon>Lachnospiraceae</taxon>
        <taxon>Enterocloster</taxon>
    </lineage>
</organism>
<evidence type="ECO:0000256" key="1">
    <source>
        <dbReference type="SAM" id="Phobius"/>
    </source>
</evidence>
<dbReference type="RefSeq" id="WP_025486652.1">
    <property type="nucleotide sequence ID" value="NZ_JAJFEB010000004.1"/>
</dbReference>
<reference evidence="2 3" key="1">
    <citation type="submission" date="2024-03" db="EMBL/GenBank/DDBJ databases">
        <title>Human intestinal bacterial collection.</title>
        <authorList>
            <person name="Pauvert C."/>
            <person name="Hitch T.C.A."/>
            <person name="Clavel T."/>
        </authorList>
    </citation>
    <scope>NUCLEOTIDE SEQUENCE [LARGE SCALE GENOMIC DNA]</scope>
    <source>
        <strain evidence="2 3">CLA-SR-H021</strain>
    </source>
</reference>
<proteinExistence type="predicted"/>
<keyword evidence="3" id="KW-1185">Reference proteome</keyword>
<dbReference type="Proteomes" id="UP001454086">
    <property type="component" value="Unassembled WGS sequence"/>
</dbReference>
<comment type="caution">
    <text evidence="2">The sequence shown here is derived from an EMBL/GenBank/DDBJ whole genome shotgun (WGS) entry which is preliminary data.</text>
</comment>
<accession>A0ABV1DEQ4</accession>
<feature type="transmembrane region" description="Helical" evidence="1">
    <location>
        <begin position="51"/>
        <end position="72"/>
    </location>
</feature>
<keyword evidence="1" id="KW-0472">Membrane</keyword>
<evidence type="ECO:0000313" key="2">
    <source>
        <dbReference type="EMBL" id="MEQ2428845.1"/>
    </source>
</evidence>
<dbReference type="EMBL" id="JBBMFM010000227">
    <property type="protein sequence ID" value="MEQ2428845.1"/>
    <property type="molecule type" value="Genomic_DNA"/>
</dbReference>
<protein>
    <submittedName>
        <fullName evidence="2">Uncharacterized protein</fullName>
    </submittedName>
</protein>